<dbReference type="Pfam" id="PF02518">
    <property type="entry name" value="HATPase_c"/>
    <property type="match status" value="1"/>
</dbReference>
<dbReference type="RefSeq" id="WP_093445817.1">
    <property type="nucleotide sequence ID" value="NZ_CAXQIN010000033.1"/>
</dbReference>
<dbReference type="InterPro" id="IPR001789">
    <property type="entry name" value="Sig_transdc_resp-reg_receiver"/>
</dbReference>
<evidence type="ECO:0000256" key="1">
    <source>
        <dbReference type="ARBA" id="ARBA00000085"/>
    </source>
</evidence>
<dbReference type="Gene3D" id="3.30.450.20">
    <property type="entry name" value="PAS domain"/>
    <property type="match status" value="2"/>
</dbReference>
<dbReference type="SMART" id="SM00387">
    <property type="entry name" value="HATPase_c"/>
    <property type="match status" value="1"/>
</dbReference>
<dbReference type="GO" id="GO:0000160">
    <property type="term" value="P:phosphorelay signal transduction system"/>
    <property type="evidence" value="ECO:0007669"/>
    <property type="project" value="InterPro"/>
</dbReference>
<dbReference type="Gene3D" id="3.40.50.2300">
    <property type="match status" value="1"/>
</dbReference>
<feature type="domain" description="Histidine kinase" evidence="5">
    <location>
        <begin position="302"/>
        <end position="509"/>
    </location>
</feature>
<evidence type="ECO:0000259" key="6">
    <source>
        <dbReference type="PROSITE" id="PS50110"/>
    </source>
</evidence>
<proteinExistence type="predicted"/>
<dbReference type="AlphaFoldDB" id="A0A1I1P1N0"/>
<dbReference type="OrthoDB" id="9796100at2"/>
<accession>A0A1I1P1N0</accession>
<gene>
    <name evidence="7" type="ORF">SAMN05421762_3276</name>
</gene>
<dbReference type="InterPro" id="IPR036890">
    <property type="entry name" value="HATPase_C_sf"/>
</dbReference>
<dbReference type="InterPro" id="IPR005467">
    <property type="entry name" value="His_kinase_dom"/>
</dbReference>
<protein>
    <recommendedName>
        <fullName evidence="2">histidine kinase</fullName>
        <ecNumber evidence="2">2.7.13.3</ecNumber>
    </recommendedName>
</protein>
<dbReference type="PROSITE" id="PS50109">
    <property type="entry name" value="HIS_KIN"/>
    <property type="match status" value="1"/>
</dbReference>
<dbReference type="InterPro" id="IPR003594">
    <property type="entry name" value="HATPase_dom"/>
</dbReference>
<dbReference type="SUPFAM" id="SSF55874">
    <property type="entry name" value="ATPase domain of HSP90 chaperone/DNA topoisomerase II/histidine kinase"/>
    <property type="match status" value="1"/>
</dbReference>
<feature type="domain" description="Response regulatory" evidence="6">
    <location>
        <begin position="518"/>
        <end position="631"/>
    </location>
</feature>
<dbReference type="EC" id="2.7.13.3" evidence="2"/>
<dbReference type="SUPFAM" id="SSF55785">
    <property type="entry name" value="PYP-like sensor domain (PAS domain)"/>
    <property type="match status" value="2"/>
</dbReference>
<comment type="catalytic activity">
    <reaction evidence="1">
        <text>ATP + protein L-histidine = ADP + protein N-phospho-L-histidine.</text>
        <dbReference type="EC" id="2.7.13.3"/>
    </reaction>
</comment>
<feature type="coiled-coil region" evidence="4">
    <location>
        <begin position="146"/>
        <end position="183"/>
    </location>
</feature>
<reference evidence="7 8" key="1">
    <citation type="submission" date="2016-10" db="EMBL/GenBank/DDBJ databases">
        <authorList>
            <person name="de Groot N.N."/>
        </authorList>
    </citation>
    <scope>NUCLEOTIDE SEQUENCE [LARGE SCALE GENOMIC DNA]</scope>
    <source>
        <strain evidence="7 8">DSM 29619</strain>
    </source>
</reference>
<name>A0A1I1P1N0_9RHOB</name>
<dbReference type="PROSITE" id="PS50110">
    <property type="entry name" value="RESPONSE_REGULATORY"/>
    <property type="match status" value="1"/>
</dbReference>
<keyword evidence="8" id="KW-1185">Reference proteome</keyword>
<dbReference type="InterPro" id="IPR035965">
    <property type="entry name" value="PAS-like_dom_sf"/>
</dbReference>
<keyword evidence="3" id="KW-0597">Phosphoprotein</keyword>
<dbReference type="EMBL" id="FOLX01000001">
    <property type="protein sequence ID" value="SFD03635.1"/>
    <property type="molecule type" value="Genomic_DNA"/>
</dbReference>
<dbReference type="Pfam" id="PF00072">
    <property type="entry name" value="Response_reg"/>
    <property type="match status" value="1"/>
</dbReference>
<evidence type="ECO:0000256" key="2">
    <source>
        <dbReference type="ARBA" id="ARBA00012438"/>
    </source>
</evidence>
<evidence type="ECO:0000313" key="7">
    <source>
        <dbReference type="EMBL" id="SFD03635.1"/>
    </source>
</evidence>
<dbReference type="SUPFAM" id="SSF52172">
    <property type="entry name" value="CheY-like"/>
    <property type="match status" value="1"/>
</dbReference>
<dbReference type="PRINTS" id="PR00344">
    <property type="entry name" value="BCTRLSENSOR"/>
</dbReference>
<dbReference type="PANTHER" id="PTHR43065:SF42">
    <property type="entry name" value="TWO-COMPONENT SENSOR PPRA"/>
    <property type="match status" value="1"/>
</dbReference>
<evidence type="ECO:0000256" key="4">
    <source>
        <dbReference type="SAM" id="Coils"/>
    </source>
</evidence>
<evidence type="ECO:0000259" key="5">
    <source>
        <dbReference type="PROSITE" id="PS50109"/>
    </source>
</evidence>
<dbReference type="STRING" id="517719.SAMN05421762_3276"/>
<dbReference type="Proteomes" id="UP000231644">
    <property type="component" value="Unassembled WGS sequence"/>
</dbReference>
<organism evidence="7 8">
    <name type="scientific">Pseudooceanicola nitratireducens</name>
    <dbReference type="NCBI Taxonomy" id="517719"/>
    <lineage>
        <taxon>Bacteria</taxon>
        <taxon>Pseudomonadati</taxon>
        <taxon>Pseudomonadota</taxon>
        <taxon>Alphaproteobacteria</taxon>
        <taxon>Rhodobacterales</taxon>
        <taxon>Paracoccaceae</taxon>
        <taxon>Pseudooceanicola</taxon>
    </lineage>
</organism>
<evidence type="ECO:0000313" key="8">
    <source>
        <dbReference type="Proteomes" id="UP000231644"/>
    </source>
</evidence>
<dbReference type="Gene3D" id="3.30.565.10">
    <property type="entry name" value="Histidine kinase-like ATPase, C-terminal domain"/>
    <property type="match status" value="1"/>
</dbReference>
<feature type="modified residue" description="4-aspartylphosphate" evidence="3">
    <location>
        <position position="568"/>
    </location>
</feature>
<dbReference type="Pfam" id="PF12860">
    <property type="entry name" value="PAS_7"/>
    <property type="match status" value="1"/>
</dbReference>
<keyword evidence="4" id="KW-0175">Coiled coil</keyword>
<dbReference type="PANTHER" id="PTHR43065">
    <property type="entry name" value="SENSOR HISTIDINE KINASE"/>
    <property type="match status" value="1"/>
</dbReference>
<dbReference type="SMART" id="SM00448">
    <property type="entry name" value="REC"/>
    <property type="match status" value="1"/>
</dbReference>
<dbReference type="InterPro" id="IPR004358">
    <property type="entry name" value="Sig_transdc_His_kin-like_C"/>
</dbReference>
<dbReference type="InterPro" id="IPR011006">
    <property type="entry name" value="CheY-like_superfamily"/>
</dbReference>
<sequence>MDYKTRNSLTQAGLNLIQQALSIYDEDLRLVLSNRQFKDMFSLPSELTLAGSRFETTIRFLVESGEYGEVTDIDAAVRERVAQAQTFQPHYFERRRANGRVISVEGAPLPQGGWVTVYTDITDIKRQETLLRARSAELSGQVLNHAEDLAAANRKLQATNAALEEARRELTQMEARIRLTTEMMPAHIAHIAVDRTYSYSNRRLSSVMPGRPSNILGLHMADVLGAQAYAAVKPYVDSAFAGRASVFEFTDEASSRRIRTALTPDTDGGAYILSTDVTEESQTRAALSQSRRRQLAAQVTSGMAHDFSNLLTIILGAQSRLSAMDLGPEAQQLIRATLSAAHRGGDLLNGLAKMTADRRPAPAPVDLGAFLQELAVLAGPTLGEDVALVLDDRTGGARLMLDASMLQDSLLNLILNAKDAVAGRGRIVLTATNVKDTWLDLTVEDDGPGFSPAALDHALDPFFTTKGDEGTGLGLSTVYDMTQTVGGRMKVANGVSGGGQVSLMLPWRAAQPAPEPGLALLVEDSPDLRQNVRALLRAEGYSVIEAASVEEARSLVAQVPGLTLILSDITLEGSLTGIDFFDSLPPEAPPCYMMTSLRPDHPLHVSAAQRTPVLRKPFDATALSHLLTHGALPE</sequence>
<dbReference type="GO" id="GO:0004673">
    <property type="term" value="F:protein histidine kinase activity"/>
    <property type="evidence" value="ECO:0007669"/>
    <property type="project" value="UniProtKB-EC"/>
</dbReference>
<evidence type="ECO:0000256" key="3">
    <source>
        <dbReference type="PROSITE-ProRule" id="PRU00169"/>
    </source>
</evidence>